<dbReference type="EMBL" id="CP008953">
    <property type="protein sequence ID" value="AIG75357.1"/>
    <property type="molecule type" value="Genomic_DNA"/>
</dbReference>
<feature type="transmembrane region" description="Helical" evidence="1">
    <location>
        <begin position="61"/>
        <end position="84"/>
    </location>
</feature>
<evidence type="ECO:0000313" key="2">
    <source>
        <dbReference type="EMBL" id="AIG75357.1"/>
    </source>
</evidence>
<name>A0A075UMI2_9PSEU</name>
<sequence>MDTSTLINIAVAIAVVVYVIYQRMSWKPLENVEIWGGPLTLVAIGVIQMRHLDTTISVTDIVFLGVGLLVSLLGGAAMGAMTQLQRRGDKVYQRIGALGLAVWVGLLLVRGVLGVIGHFAGATLTSGGGTILLSLGANLMAMTLVLSARLGGAKIPGGSPQR</sequence>
<protein>
    <recommendedName>
        <fullName evidence="4">DUF1453 domain-containing protein</fullName>
    </recommendedName>
</protein>
<organism evidence="2 3">
    <name type="scientific">Amycolatopsis japonica</name>
    <dbReference type="NCBI Taxonomy" id="208439"/>
    <lineage>
        <taxon>Bacteria</taxon>
        <taxon>Bacillati</taxon>
        <taxon>Actinomycetota</taxon>
        <taxon>Actinomycetes</taxon>
        <taxon>Pseudonocardiales</taxon>
        <taxon>Pseudonocardiaceae</taxon>
        <taxon>Amycolatopsis</taxon>
        <taxon>Amycolatopsis japonica group</taxon>
    </lineage>
</organism>
<proteinExistence type="predicted"/>
<feature type="transmembrane region" description="Helical" evidence="1">
    <location>
        <begin position="6"/>
        <end position="21"/>
    </location>
</feature>
<dbReference type="Proteomes" id="UP000028492">
    <property type="component" value="Chromosome"/>
</dbReference>
<keyword evidence="1" id="KW-0812">Transmembrane</keyword>
<dbReference type="RefSeq" id="WP_037345115.1">
    <property type="nucleotide sequence ID" value="NZ_CP008953.1"/>
</dbReference>
<feature type="transmembrane region" description="Helical" evidence="1">
    <location>
        <begin position="33"/>
        <end position="49"/>
    </location>
</feature>
<accession>A0A075UMI2</accession>
<evidence type="ECO:0000313" key="3">
    <source>
        <dbReference type="Proteomes" id="UP000028492"/>
    </source>
</evidence>
<keyword evidence="3" id="KW-1185">Reference proteome</keyword>
<dbReference type="HOGENOM" id="CLU_1545064_0_0_11"/>
<feature type="transmembrane region" description="Helical" evidence="1">
    <location>
        <begin position="96"/>
        <end position="119"/>
    </location>
</feature>
<keyword evidence="1" id="KW-0472">Membrane</keyword>
<gene>
    <name evidence="2" type="ORF">AJAP_12375</name>
</gene>
<feature type="transmembrane region" description="Helical" evidence="1">
    <location>
        <begin position="131"/>
        <end position="152"/>
    </location>
</feature>
<evidence type="ECO:0008006" key="4">
    <source>
        <dbReference type="Google" id="ProtNLM"/>
    </source>
</evidence>
<evidence type="ECO:0000256" key="1">
    <source>
        <dbReference type="SAM" id="Phobius"/>
    </source>
</evidence>
<dbReference type="KEGG" id="aja:AJAP_12375"/>
<keyword evidence="1" id="KW-1133">Transmembrane helix</keyword>
<dbReference type="eggNOG" id="ENOG5031MGG">
    <property type="taxonomic scope" value="Bacteria"/>
</dbReference>
<reference evidence="2 3" key="1">
    <citation type="journal article" date="2014" name="J. Biotechnol.">
        <title>Complete genome sequence of the actinobacterium Amycolatopsis japonica MG417-CF17(T) (=DSM 44213T) producing (S,S)-N,N'-ethylenediaminedisuccinic acid.</title>
        <authorList>
            <person name="Stegmann E."/>
            <person name="Albersmeier A."/>
            <person name="Spohn M."/>
            <person name="Gert H."/>
            <person name="Weber T."/>
            <person name="Wohlleben W."/>
            <person name="Kalinowski J."/>
            <person name="Ruckert C."/>
        </authorList>
    </citation>
    <scope>NUCLEOTIDE SEQUENCE [LARGE SCALE GENOMIC DNA]</scope>
    <source>
        <strain evidence="3">MG417-CF17 (DSM 44213)</strain>
    </source>
</reference>
<dbReference type="AlphaFoldDB" id="A0A075UMI2"/>